<dbReference type="InterPro" id="IPR010400">
    <property type="entry name" value="PITH_dom"/>
</dbReference>
<dbReference type="CDD" id="cd02947">
    <property type="entry name" value="TRX_family"/>
    <property type="match status" value="1"/>
</dbReference>
<feature type="domain" description="Thioredoxin" evidence="2">
    <location>
        <begin position="1"/>
        <end position="107"/>
    </location>
</feature>
<dbReference type="InterPro" id="IPR013766">
    <property type="entry name" value="Thioredoxin_domain"/>
</dbReference>
<dbReference type="Proteomes" id="UP000449547">
    <property type="component" value="Unassembled WGS sequence"/>
</dbReference>
<dbReference type="OMA" id="PIFEMFP"/>
<dbReference type="SUPFAM" id="SSF52833">
    <property type="entry name" value="Thioredoxin-like"/>
    <property type="match status" value="1"/>
</dbReference>
<dbReference type="GO" id="GO:0005737">
    <property type="term" value="C:cytoplasm"/>
    <property type="evidence" value="ECO:0007669"/>
    <property type="project" value="UniProtKB-ARBA"/>
</dbReference>
<evidence type="ECO:0000313" key="4">
    <source>
        <dbReference type="EMBL" id="KAA8899875.1"/>
    </source>
</evidence>
<gene>
    <name evidence="4" type="ORF">DIURU_004132</name>
</gene>
<dbReference type="InterPro" id="IPR008979">
    <property type="entry name" value="Galactose-bd-like_sf"/>
</dbReference>
<dbReference type="Gene3D" id="3.40.30.10">
    <property type="entry name" value="Glutaredoxin"/>
    <property type="match status" value="1"/>
</dbReference>
<organism evidence="4 5">
    <name type="scientific">Diutina rugosa</name>
    <name type="common">Yeast</name>
    <name type="synonym">Candida rugosa</name>
    <dbReference type="NCBI Taxonomy" id="5481"/>
    <lineage>
        <taxon>Eukaryota</taxon>
        <taxon>Fungi</taxon>
        <taxon>Dikarya</taxon>
        <taxon>Ascomycota</taxon>
        <taxon>Saccharomycotina</taxon>
        <taxon>Pichiomycetes</taxon>
        <taxon>Debaryomycetaceae</taxon>
        <taxon>Diutina</taxon>
    </lineage>
</organism>
<dbReference type="InterPro" id="IPR036249">
    <property type="entry name" value="Thioredoxin-like_sf"/>
</dbReference>
<dbReference type="VEuPathDB" id="FungiDB:DIURU_004132"/>
<reference evidence="4 5" key="1">
    <citation type="submission" date="2019-07" db="EMBL/GenBank/DDBJ databases">
        <title>Genome assembly of two rare yeast pathogens: Diutina rugosa and Trichomonascus ciferrii.</title>
        <authorList>
            <person name="Mixao V."/>
            <person name="Saus E."/>
            <person name="Hansen A."/>
            <person name="Lass-Flor C."/>
            <person name="Gabaldon T."/>
        </authorList>
    </citation>
    <scope>NUCLEOTIDE SEQUENCE [LARGE SCALE GENOMIC DNA]</scope>
    <source>
        <strain evidence="4 5">CBS 613</strain>
    </source>
</reference>
<evidence type="ECO:0000259" key="2">
    <source>
        <dbReference type="PROSITE" id="PS51352"/>
    </source>
</evidence>
<comment type="caution">
    <text evidence="4">The sequence shown here is derived from an EMBL/GenBank/DDBJ whole genome shotgun (WGS) entry which is preliminary data.</text>
</comment>
<dbReference type="PROSITE" id="PS51532">
    <property type="entry name" value="PITH"/>
    <property type="match status" value="1"/>
</dbReference>
<dbReference type="RefSeq" id="XP_034011153.1">
    <property type="nucleotide sequence ID" value="XM_034156972.1"/>
</dbReference>
<evidence type="ECO:0008006" key="6">
    <source>
        <dbReference type="Google" id="ProtNLM"/>
    </source>
</evidence>
<dbReference type="InterPro" id="IPR037047">
    <property type="entry name" value="PITH_dom_sf"/>
</dbReference>
<sequence length="299" mass="32267">MPVSDISTPREFDAAVARHRFLMVNFTMAGCQPCAMVKPTIDSLSDSPKYSAVGFVRVDINANAPVAARYAIAAAPSFVFLKSGQEVKRVTGGNLQAIVAELDRLQAQAALSGASAKIEFKTDALKQGYDSLNPLIDFQGFEALNVQGSAKSVFKANTPAKGVWSDADSQLMFYVPLMNVSKVHSILIKARSGVVVDETDGETAQRPSRVKVWPNLPSPLSFDDAESDHNPAHGQSIEFSDGSDWVEVKLKFVRFQKVQSLCVFLDGDDEDTPTLVDQIVVVGVSGDSTEVAKLPRDGQ</sequence>
<proteinExistence type="predicted"/>
<dbReference type="Pfam" id="PF00085">
    <property type="entry name" value="Thioredoxin"/>
    <property type="match status" value="1"/>
</dbReference>
<keyword evidence="1" id="KW-1015">Disulfide bond</keyword>
<accession>A0A642UJ19</accession>
<evidence type="ECO:0000259" key="3">
    <source>
        <dbReference type="PROSITE" id="PS51532"/>
    </source>
</evidence>
<protein>
    <recommendedName>
        <fullName evidence="6">PITH domain-containing protein</fullName>
    </recommendedName>
</protein>
<dbReference type="Gene3D" id="2.60.120.470">
    <property type="entry name" value="PITH domain"/>
    <property type="match status" value="1"/>
</dbReference>
<keyword evidence="5" id="KW-1185">Reference proteome</keyword>
<name>A0A642UJ19_DIURU</name>
<dbReference type="PANTHER" id="PTHR46115">
    <property type="entry name" value="THIOREDOXIN-LIKE PROTEIN 1"/>
    <property type="match status" value="1"/>
</dbReference>
<dbReference type="Pfam" id="PF06201">
    <property type="entry name" value="PITH"/>
    <property type="match status" value="1"/>
</dbReference>
<dbReference type="SUPFAM" id="SSF49785">
    <property type="entry name" value="Galactose-binding domain-like"/>
    <property type="match status" value="1"/>
</dbReference>
<feature type="domain" description="PITH" evidence="3">
    <location>
        <begin position="121"/>
        <end position="299"/>
    </location>
</feature>
<dbReference type="AlphaFoldDB" id="A0A642UJ19"/>
<dbReference type="PROSITE" id="PS51352">
    <property type="entry name" value="THIOREDOXIN_2"/>
    <property type="match status" value="1"/>
</dbReference>
<evidence type="ECO:0000313" key="5">
    <source>
        <dbReference type="Proteomes" id="UP000449547"/>
    </source>
</evidence>
<dbReference type="EMBL" id="SWFT01000120">
    <property type="protein sequence ID" value="KAA8899875.1"/>
    <property type="molecule type" value="Genomic_DNA"/>
</dbReference>
<dbReference type="OrthoDB" id="2121326at2759"/>
<dbReference type="GeneID" id="54782783"/>
<evidence type="ECO:0000256" key="1">
    <source>
        <dbReference type="ARBA" id="ARBA00023157"/>
    </source>
</evidence>